<evidence type="ECO:0000313" key="1">
    <source>
        <dbReference type="EMBL" id="ROR75985.1"/>
    </source>
</evidence>
<gene>
    <name evidence="1" type="ORF">EDD42_3936</name>
</gene>
<protein>
    <submittedName>
        <fullName evidence="1">Uncharacterized protein</fullName>
    </submittedName>
</protein>
<organism evidence="1 2">
    <name type="scientific">Plantibacter flavus</name>
    <dbReference type="NCBI Taxonomy" id="150123"/>
    <lineage>
        <taxon>Bacteria</taxon>
        <taxon>Bacillati</taxon>
        <taxon>Actinomycetota</taxon>
        <taxon>Actinomycetes</taxon>
        <taxon>Micrococcales</taxon>
        <taxon>Microbacteriaceae</taxon>
        <taxon>Plantibacter</taxon>
    </lineage>
</organism>
<dbReference type="EMBL" id="RKHL01000002">
    <property type="protein sequence ID" value="ROR75985.1"/>
    <property type="molecule type" value="Genomic_DNA"/>
</dbReference>
<dbReference type="AlphaFoldDB" id="A0A3N2BL43"/>
<evidence type="ECO:0000313" key="2">
    <source>
        <dbReference type="Proteomes" id="UP000266915"/>
    </source>
</evidence>
<keyword evidence="2" id="KW-1185">Reference proteome</keyword>
<proteinExistence type="predicted"/>
<name>A0A3N2BL43_9MICO</name>
<dbReference type="RefSeq" id="WP_085514231.1">
    <property type="nucleotide sequence ID" value="NZ_FXAP01000007.1"/>
</dbReference>
<sequence>MPDHSLQTQILTRRQYMHDRVVSHEDYYRQFVTADTIRVVDQVFSLERLTAALENDRNLNSIPLADWDAATFVELRAWPGDTRFRATLPFNRSVAAGAGESITRATITCIAKCAAKLLVLQRHTHLAPA</sequence>
<comment type="caution">
    <text evidence="1">The sequence shown here is derived from an EMBL/GenBank/DDBJ whole genome shotgun (WGS) entry which is preliminary data.</text>
</comment>
<accession>A0A3N2BL43</accession>
<reference evidence="1 2" key="1">
    <citation type="submission" date="2018-11" db="EMBL/GenBank/DDBJ databases">
        <title>Sequencing the genomes of 1000 actinobacteria strains.</title>
        <authorList>
            <person name="Klenk H.-P."/>
        </authorList>
    </citation>
    <scope>NUCLEOTIDE SEQUENCE [LARGE SCALE GENOMIC DNA]</scope>
    <source>
        <strain evidence="1 2">DSM 14012</strain>
    </source>
</reference>
<dbReference type="Proteomes" id="UP000266915">
    <property type="component" value="Unassembled WGS sequence"/>
</dbReference>